<gene>
    <name evidence="1" type="ORF">RN001_009530</name>
</gene>
<protein>
    <submittedName>
        <fullName evidence="1">Uncharacterized protein</fullName>
    </submittedName>
</protein>
<organism evidence="1 2">
    <name type="scientific">Aquatica leii</name>
    <dbReference type="NCBI Taxonomy" id="1421715"/>
    <lineage>
        <taxon>Eukaryota</taxon>
        <taxon>Metazoa</taxon>
        <taxon>Ecdysozoa</taxon>
        <taxon>Arthropoda</taxon>
        <taxon>Hexapoda</taxon>
        <taxon>Insecta</taxon>
        <taxon>Pterygota</taxon>
        <taxon>Neoptera</taxon>
        <taxon>Endopterygota</taxon>
        <taxon>Coleoptera</taxon>
        <taxon>Polyphaga</taxon>
        <taxon>Elateriformia</taxon>
        <taxon>Elateroidea</taxon>
        <taxon>Lampyridae</taxon>
        <taxon>Luciolinae</taxon>
        <taxon>Aquatica</taxon>
    </lineage>
</organism>
<dbReference type="AlphaFoldDB" id="A0AAN7PTV1"/>
<reference evidence="2" key="1">
    <citation type="submission" date="2023-01" db="EMBL/GenBank/DDBJ databases">
        <title>Key to firefly adult light organ development and bioluminescence: homeobox transcription factors regulate luciferase expression and transportation to peroxisome.</title>
        <authorList>
            <person name="Fu X."/>
        </authorList>
    </citation>
    <scope>NUCLEOTIDE SEQUENCE [LARGE SCALE GENOMIC DNA]</scope>
</reference>
<proteinExistence type="predicted"/>
<comment type="caution">
    <text evidence="1">The sequence shown here is derived from an EMBL/GenBank/DDBJ whole genome shotgun (WGS) entry which is preliminary data.</text>
</comment>
<accession>A0AAN7PTV1</accession>
<evidence type="ECO:0000313" key="1">
    <source>
        <dbReference type="EMBL" id="KAK4877024.1"/>
    </source>
</evidence>
<dbReference type="Proteomes" id="UP001353858">
    <property type="component" value="Unassembled WGS sequence"/>
</dbReference>
<dbReference type="EMBL" id="JARPUR010000004">
    <property type="protein sequence ID" value="KAK4877024.1"/>
    <property type="molecule type" value="Genomic_DNA"/>
</dbReference>
<evidence type="ECO:0000313" key="2">
    <source>
        <dbReference type="Proteomes" id="UP001353858"/>
    </source>
</evidence>
<sequence>MRDKLVKVIIENEVANDVDERISTERFGMLSNEIVSIFPTEIKETYFSFSFKRKKDGTWAKIGSGKLYRKFYNNRRDMRHSGLLPSKLCSSQSNQTIPIGDADDNELAWLKNAVEPWTDVVRL</sequence>
<name>A0AAN7PTV1_9COLE</name>
<keyword evidence="2" id="KW-1185">Reference proteome</keyword>